<dbReference type="NCBIfam" id="NF008573">
    <property type="entry name" value="PRK11525.1"/>
    <property type="match status" value="1"/>
</dbReference>
<sequence length="279" mass="31845">MKKEIIQSLVSNFESYANKTDEGIEFWLARDLQQLLGYDKWDNFLGVISKAKIACENTGHEVSDHFADAGKMVKLGSGSEREVADIILTRYACYLIAQNGDPRKEEIAFAQNYFAVQTRKFEVIEKRIQEFERIRARQKLTETEKELSGVIFQQTGSDKNFALIRSKGDKALFGYSTGEMKNRLGIPQSRALADFQPTILLKAKDFATEITIFNSKTKGLRSEQSISEEHITNNRSVRKTLLSRGIRPESLPAEEDIKKIERKLSSDDKKNLKKPEKLK</sequence>
<dbReference type="Proteomes" id="UP000183206">
    <property type="component" value="Unassembled WGS sequence"/>
</dbReference>
<dbReference type="EMBL" id="MNVO01000032">
    <property type="protein sequence ID" value="OIO32599.1"/>
    <property type="molecule type" value="Genomic_DNA"/>
</dbReference>
<accession>A0A1J4VEG9</accession>
<organism evidence="2 3">
    <name type="scientific">Candidatus Nomurabacteria bacterium CG1_02_47_685</name>
    <dbReference type="NCBI Taxonomy" id="1805282"/>
    <lineage>
        <taxon>Bacteria</taxon>
        <taxon>Candidatus Nomuraibacteriota</taxon>
    </lineage>
</organism>
<dbReference type="InterPro" id="IPR003497">
    <property type="entry name" value="BRO_N_domain"/>
</dbReference>
<proteinExistence type="predicted"/>
<dbReference type="Pfam" id="PF02498">
    <property type="entry name" value="Bro-N"/>
    <property type="match status" value="1"/>
</dbReference>
<name>A0A1J4VEG9_9BACT</name>
<evidence type="ECO:0000313" key="2">
    <source>
        <dbReference type="EMBL" id="OIO32599.1"/>
    </source>
</evidence>
<comment type="caution">
    <text evidence="2">The sequence shown here is derived from an EMBL/GenBank/DDBJ whole genome shotgun (WGS) entry which is preliminary data.</text>
</comment>
<evidence type="ECO:0000313" key="3">
    <source>
        <dbReference type="Proteomes" id="UP000183206"/>
    </source>
</evidence>
<protein>
    <submittedName>
        <fullName evidence="2">DNA damage-inducible protein D</fullName>
    </submittedName>
</protein>
<dbReference type="STRING" id="1805282.AUJ44_02075"/>
<gene>
    <name evidence="2" type="ORF">AUJ44_02075</name>
</gene>
<dbReference type="AlphaFoldDB" id="A0A1J4VEG9"/>
<feature type="domain" description="Bro-N" evidence="1">
    <location>
        <begin position="21"/>
        <end position="110"/>
    </location>
</feature>
<reference evidence="2 3" key="1">
    <citation type="journal article" date="2016" name="Environ. Microbiol.">
        <title>Genomic resolution of a cold subsurface aquifer community provides metabolic insights for novel microbes adapted to high CO concentrations.</title>
        <authorList>
            <person name="Probst A.J."/>
            <person name="Castelle C.J."/>
            <person name="Singh A."/>
            <person name="Brown C.T."/>
            <person name="Anantharaman K."/>
            <person name="Sharon I."/>
            <person name="Hug L.A."/>
            <person name="Burstein D."/>
            <person name="Emerson J.B."/>
            <person name="Thomas B.C."/>
            <person name="Banfield J.F."/>
        </authorList>
    </citation>
    <scope>NUCLEOTIDE SEQUENCE [LARGE SCALE GENOMIC DNA]</scope>
    <source>
        <strain evidence="2">CG1_02_47_685</strain>
    </source>
</reference>
<evidence type="ECO:0000259" key="1">
    <source>
        <dbReference type="Pfam" id="PF02498"/>
    </source>
</evidence>